<name>A0A8J5Z7J9_9ROSI</name>
<organism evidence="1 2">
    <name type="scientific">Gossypium anomalum</name>
    <dbReference type="NCBI Taxonomy" id="47600"/>
    <lineage>
        <taxon>Eukaryota</taxon>
        <taxon>Viridiplantae</taxon>
        <taxon>Streptophyta</taxon>
        <taxon>Embryophyta</taxon>
        <taxon>Tracheophyta</taxon>
        <taxon>Spermatophyta</taxon>
        <taxon>Magnoliopsida</taxon>
        <taxon>eudicotyledons</taxon>
        <taxon>Gunneridae</taxon>
        <taxon>Pentapetalae</taxon>
        <taxon>rosids</taxon>
        <taxon>malvids</taxon>
        <taxon>Malvales</taxon>
        <taxon>Malvaceae</taxon>
        <taxon>Malvoideae</taxon>
        <taxon>Gossypium</taxon>
    </lineage>
</organism>
<sequence>MVCLKCSFPNGIDISTVSSKGGLSLGWKGNDLVSIRSYSLYHVDADIHDPENRETWRLTGISSNLDDCSRRGSWDLIRLLGHDVSVPWLVFGDFNEITSSFEKKRDGSLGKGRDFCLLIIGKDWTGLLQLCNR</sequence>
<comment type="caution">
    <text evidence="1">The sequence shown here is derived from an EMBL/GenBank/DDBJ whole genome shotgun (WGS) entry which is preliminary data.</text>
</comment>
<proteinExistence type="predicted"/>
<accession>A0A8J5Z7J9</accession>
<dbReference type="Proteomes" id="UP000701853">
    <property type="component" value="Chromosome 2"/>
</dbReference>
<dbReference type="OrthoDB" id="1750221at2759"/>
<gene>
    <name evidence="1" type="ORF">CXB51_003788</name>
</gene>
<dbReference type="EMBL" id="JAHUZN010000002">
    <property type="protein sequence ID" value="KAG8501446.1"/>
    <property type="molecule type" value="Genomic_DNA"/>
</dbReference>
<evidence type="ECO:0000313" key="1">
    <source>
        <dbReference type="EMBL" id="KAG8501446.1"/>
    </source>
</evidence>
<evidence type="ECO:0000313" key="2">
    <source>
        <dbReference type="Proteomes" id="UP000701853"/>
    </source>
</evidence>
<reference evidence="1 2" key="1">
    <citation type="journal article" date="2021" name="bioRxiv">
        <title>The Gossypium anomalum genome as a resource for cotton improvement and evolutionary analysis of hybrid incompatibility.</title>
        <authorList>
            <person name="Grover C.E."/>
            <person name="Yuan D."/>
            <person name="Arick M.A."/>
            <person name="Miller E.R."/>
            <person name="Hu G."/>
            <person name="Peterson D.G."/>
            <person name="Wendel J.F."/>
            <person name="Udall J.A."/>
        </authorList>
    </citation>
    <scope>NUCLEOTIDE SEQUENCE [LARGE SCALE GENOMIC DNA]</scope>
    <source>
        <strain evidence="1">JFW-Udall</strain>
        <tissue evidence="1">Leaf</tissue>
    </source>
</reference>
<keyword evidence="2" id="KW-1185">Reference proteome</keyword>
<dbReference type="AlphaFoldDB" id="A0A8J5Z7J9"/>
<protein>
    <recommendedName>
        <fullName evidence="3">Endonuclease/exonuclease/phosphatase domain-containing protein</fullName>
    </recommendedName>
</protein>
<evidence type="ECO:0008006" key="3">
    <source>
        <dbReference type="Google" id="ProtNLM"/>
    </source>
</evidence>